<gene>
    <name evidence="2" type="ORF">CHL78_019770</name>
</gene>
<sequence>MDIKIRKARSNDLLDMQKISREVIKENYTCFMGEAAVNEFINSGMADGYIAEMIKCTTLILLDDKIAGMCACKENLIDLLMVDNKFHRQGVGTKLINHVTKNLFEKYDEIRLESFEENKKANLFYDKNDWECVEIRFDEVFGINKCYYRKLKINM</sequence>
<dbReference type="Gene3D" id="3.40.630.30">
    <property type="match status" value="1"/>
</dbReference>
<protein>
    <submittedName>
        <fullName evidence="2">GNAT family N-acetyltransferase</fullName>
    </submittedName>
</protein>
<evidence type="ECO:0000259" key="1">
    <source>
        <dbReference type="PROSITE" id="PS51186"/>
    </source>
</evidence>
<comment type="caution">
    <text evidence="2">The sequence shown here is derived from an EMBL/GenBank/DDBJ whole genome shotgun (WGS) entry which is preliminary data.</text>
</comment>
<organism evidence="2 3">
    <name type="scientific">Romboutsia weinsteinii</name>
    <dbReference type="NCBI Taxonomy" id="2020949"/>
    <lineage>
        <taxon>Bacteria</taxon>
        <taxon>Bacillati</taxon>
        <taxon>Bacillota</taxon>
        <taxon>Clostridia</taxon>
        <taxon>Peptostreptococcales</taxon>
        <taxon>Peptostreptococcaceae</taxon>
        <taxon>Romboutsia</taxon>
    </lineage>
</organism>
<dbReference type="AlphaFoldDB" id="A0A371IXE0"/>
<accession>A0A371IXE0</accession>
<dbReference type="InterPro" id="IPR016181">
    <property type="entry name" value="Acyl_CoA_acyltransferase"/>
</dbReference>
<feature type="domain" description="N-acetyltransferase" evidence="1">
    <location>
        <begin position="3"/>
        <end position="155"/>
    </location>
</feature>
<dbReference type="InterPro" id="IPR000182">
    <property type="entry name" value="GNAT_dom"/>
</dbReference>
<dbReference type="SUPFAM" id="SSF55729">
    <property type="entry name" value="Acyl-CoA N-acyltransferases (Nat)"/>
    <property type="match status" value="1"/>
</dbReference>
<evidence type="ECO:0000313" key="2">
    <source>
        <dbReference type="EMBL" id="RDY25138.1"/>
    </source>
</evidence>
<keyword evidence="2" id="KW-0808">Transferase</keyword>
<dbReference type="Pfam" id="PF13673">
    <property type="entry name" value="Acetyltransf_10"/>
    <property type="match status" value="1"/>
</dbReference>
<dbReference type="RefSeq" id="WP_094368311.1">
    <property type="nucleotide sequence ID" value="NZ_NOJY02000114.1"/>
</dbReference>
<dbReference type="Proteomes" id="UP000215694">
    <property type="component" value="Unassembled WGS sequence"/>
</dbReference>
<keyword evidence="3" id="KW-1185">Reference proteome</keyword>
<dbReference type="EMBL" id="NOJY02000114">
    <property type="protein sequence ID" value="RDY25138.1"/>
    <property type="molecule type" value="Genomic_DNA"/>
</dbReference>
<dbReference type="PROSITE" id="PS51186">
    <property type="entry name" value="GNAT"/>
    <property type="match status" value="1"/>
</dbReference>
<dbReference type="GO" id="GO:0016747">
    <property type="term" value="F:acyltransferase activity, transferring groups other than amino-acyl groups"/>
    <property type="evidence" value="ECO:0007669"/>
    <property type="project" value="InterPro"/>
</dbReference>
<evidence type="ECO:0000313" key="3">
    <source>
        <dbReference type="Proteomes" id="UP000215694"/>
    </source>
</evidence>
<proteinExistence type="predicted"/>
<name>A0A371IXE0_9FIRM</name>
<reference evidence="2 3" key="1">
    <citation type="journal article" date="2017" name="Genome Announc.">
        <title>Draft Genome Sequence of Romboutsia weinsteinii sp. nov. Strain CCRI-19649(T) Isolated from Surface Water.</title>
        <authorList>
            <person name="Maheux A.F."/>
            <person name="Boudreau D.K."/>
            <person name="Berube E."/>
            <person name="Boissinot M."/>
            <person name="Cantin P."/>
            <person name="Raymond F."/>
            <person name="Corbeil J."/>
            <person name="Omar R.F."/>
            <person name="Bergeron M.G."/>
        </authorList>
    </citation>
    <scope>NUCLEOTIDE SEQUENCE [LARGE SCALE GENOMIC DNA]</scope>
    <source>
        <strain evidence="2 3">CCRI-19649</strain>
    </source>
</reference>
<dbReference type="CDD" id="cd04301">
    <property type="entry name" value="NAT_SF"/>
    <property type="match status" value="1"/>
</dbReference>
<dbReference type="OrthoDB" id="9782266at2"/>